<name>A0ABP0PFT2_9DINO</name>
<evidence type="ECO:0000313" key="2">
    <source>
        <dbReference type="EMBL" id="CAK9073565.1"/>
    </source>
</evidence>
<dbReference type="Proteomes" id="UP001642484">
    <property type="component" value="Unassembled WGS sequence"/>
</dbReference>
<protein>
    <submittedName>
        <fullName evidence="2">Uncharacterized protein</fullName>
    </submittedName>
</protein>
<dbReference type="EMBL" id="CAXAMN010022901">
    <property type="protein sequence ID" value="CAK9073565.1"/>
    <property type="molecule type" value="Genomic_DNA"/>
</dbReference>
<feature type="compositionally biased region" description="Polar residues" evidence="1">
    <location>
        <begin position="146"/>
        <end position="156"/>
    </location>
</feature>
<comment type="caution">
    <text evidence="2">The sequence shown here is derived from an EMBL/GenBank/DDBJ whole genome shotgun (WGS) entry which is preliminary data.</text>
</comment>
<sequence length="339" mass="37301">MLEAALSRVSSMKRETCIVHNYMAYDGVLEKARLGQAAYFFFGVKNEWKAGRGLMGNVQPKFVKDADVGELQAPKRPVLKMCTMQESGFLEIPRDIRDRWLQDPVRNADWRTRLKNFDKVFDQASAASTIPPKVTKSQEAIDLSTKDATTPATETQAEGDCETPPSISHEQFTKDYPNTSATVTINLGGQQLTCHFVNDKVFLGSSQKGRLPGIASSNAKPVFAYAGGQWLSDSSKDKFVTKNIEVIMEEQGSSGAQDSAPMTLHEAMVMMEKRGMIDLKVSGHSVERPAAVKRGDEPDTLEVSHQSYLVFKPNPVTVKNVKGSNIAGFVGFKVLSSSR</sequence>
<accession>A0ABP0PFT2</accession>
<feature type="non-terminal residue" evidence="2">
    <location>
        <position position="339"/>
    </location>
</feature>
<evidence type="ECO:0000313" key="3">
    <source>
        <dbReference type="Proteomes" id="UP001642484"/>
    </source>
</evidence>
<reference evidence="2 3" key="1">
    <citation type="submission" date="2024-02" db="EMBL/GenBank/DDBJ databases">
        <authorList>
            <person name="Chen Y."/>
            <person name="Shah S."/>
            <person name="Dougan E. K."/>
            <person name="Thang M."/>
            <person name="Chan C."/>
        </authorList>
    </citation>
    <scope>NUCLEOTIDE SEQUENCE [LARGE SCALE GENOMIC DNA]</scope>
</reference>
<organism evidence="2 3">
    <name type="scientific">Durusdinium trenchii</name>
    <dbReference type="NCBI Taxonomy" id="1381693"/>
    <lineage>
        <taxon>Eukaryota</taxon>
        <taxon>Sar</taxon>
        <taxon>Alveolata</taxon>
        <taxon>Dinophyceae</taxon>
        <taxon>Suessiales</taxon>
        <taxon>Symbiodiniaceae</taxon>
        <taxon>Durusdinium</taxon>
    </lineage>
</organism>
<gene>
    <name evidence="2" type="ORF">CCMP2556_LOCUS36231</name>
</gene>
<proteinExistence type="predicted"/>
<evidence type="ECO:0000256" key="1">
    <source>
        <dbReference type="SAM" id="MobiDB-lite"/>
    </source>
</evidence>
<keyword evidence="3" id="KW-1185">Reference proteome</keyword>
<feature type="region of interest" description="Disordered" evidence="1">
    <location>
        <begin position="146"/>
        <end position="173"/>
    </location>
</feature>